<comment type="caution">
    <text evidence="1">The sequence shown here is derived from an EMBL/GenBank/DDBJ whole genome shotgun (WGS) entry which is preliminary data.</text>
</comment>
<protein>
    <submittedName>
        <fullName evidence="1">Uncharacterized protein</fullName>
    </submittedName>
</protein>
<dbReference type="Proteomes" id="UP000564644">
    <property type="component" value="Unassembled WGS sequence"/>
</dbReference>
<dbReference type="EMBL" id="JACJVO010000005">
    <property type="protein sequence ID" value="MBB6730068.1"/>
    <property type="molecule type" value="Genomic_DNA"/>
</dbReference>
<dbReference type="AlphaFoldDB" id="A0A7X0SLR8"/>
<evidence type="ECO:0000313" key="1">
    <source>
        <dbReference type="EMBL" id="MBB6730068.1"/>
    </source>
</evidence>
<proteinExistence type="predicted"/>
<accession>A0A7X0SLR8</accession>
<sequence length="65" mass="6970">MAMEVYNVRIIARAVVMRYNAGETNVGAVLDSYSLSEEDRTLVLAQIAATNLGNPDGNIVSESPV</sequence>
<evidence type="ECO:0000313" key="2">
    <source>
        <dbReference type="Proteomes" id="UP000564644"/>
    </source>
</evidence>
<dbReference type="RefSeq" id="WP_185127743.1">
    <property type="nucleotide sequence ID" value="NZ_JACJVO010000005.1"/>
</dbReference>
<reference evidence="1 2" key="1">
    <citation type="submission" date="2020-08" db="EMBL/GenBank/DDBJ databases">
        <title>Cohnella phylogeny.</title>
        <authorList>
            <person name="Dunlap C."/>
        </authorList>
    </citation>
    <scope>NUCLEOTIDE SEQUENCE [LARGE SCALE GENOMIC DNA]</scope>
    <source>
        <strain evidence="1 2">CBP 2801</strain>
    </source>
</reference>
<organism evidence="1 2">
    <name type="scientific">Cohnella zeiphila</name>
    <dbReference type="NCBI Taxonomy" id="2761120"/>
    <lineage>
        <taxon>Bacteria</taxon>
        <taxon>Bacillati</taxon>
        <taxon>Bacillota</taxon>
        <taxon>Bacilli</taxon>
        <taxon>Bacillales</taxon>
        <taxon>Paenibacillaceae</taxon>
        <taxon>Cohnella</taxon>
    </lineage>
</organism>
<name>A0A7X0SLR8_9BACL</name>
<gene>
    <name evidence="1" type="ORF">H7C18_04085</name>
</gene>
<keyword evidence="2" id="KW-1185">Reference proteome</keyword>